<evidence type="ECO:0000256" key="1">
    <source>
        <dbReference type="ARBA" id="ARBA00004496"/>
    </source>
</evidence>
<name>A0ABQ1VWN1_9BACL</name>
<comment type="subcellular location">
    <subcellularLocation>
        <location evidence="1">Cytoplasm</location>
    </subcellularLocation>
</comment>
<dbReference type="Pfam" id="PF12833">
    <property type="entry name" value="HTH_18"/>
    <property type="match status" value="1"/>
</dbReference>
<dbReference type="InterPro" id="IPR009057">
    <property type="entry name" value="Homeodomain-like_sf"/>
</dbReference>
<keyword evidence="6" id="KW-0238">DNA-binding</keyword>
<keyword evidence="7" id="KW-0804">Transcription</keyword>
<feature type="modified residue" description="4-aspartylphosphate" evidence="8">
    <location>
        <position position="55"/>
    </location>
</feature>
<dbReference type="SMART" id="SM00448">
    <property type="entry name" value="REC"/>
    <property type="match status" value="1"/>
</dbReference>
<gene>
    <name evidence="11" type="ORF">GCM10010913_22030</name>
</gene>
<dbReference type="Proteomes" id="UP000608420">
    <property type="component" value="Unassembled WGS sequence"/>
</dbReference>
<feature type="domain" description="Response regulatory" evidence="10">
    <location>
        <begin position="3"/>
        <end position="120"/>
    </location>
</feature>
<dbReference type="RefSeq" id="WP_120464712.1">
    <property type="nucleotide sequence ID" value="NZ_BMIW01000013.1"/>
</dbReference>
<dbReference type="CDD" id="cd17536">
    <property type="entry name" value="REC_YesN-like"/>
    <property type="match status" value="1"/>
</dbReference>
<evidence type="ECO:0000313" key="12">
    <source>
        <dbReference type="Proteomes" id="UP000608420"/>
    </source>
</evidence>
<dbReference type="PROSITE" id="PS50110">
    <property type="entry name" value="RESPONSE_REGULATORY"/>
    <property type="match status" value="1"/>
</dbReference>
<dbReference type="SMART" id="SM00342">
    <property type="entry name" value="HTH_ARAC"/>
    <property type="match status" value="1"/>
</dbReference>
<keyword evidence="5" id="KW-0805">Transcription regulation</keyword>
<dbReference type="PANTHER" id="PTHR42713">
    <property type="entry name" value="HISTIDINE KINASE-RELATED"/>
    <property type="match status" value="1"/>
</dbReference>
<evidence type="ECO:0000256" key="8">
    <source>
        <dbReference type="PROSITE-ProRule" id="PRU00169"/>
    </source>
</evidence>
<evidence type="ECO:0000256" key="7">
    <source>
        <dbReference type="ARBA" id="ARBA00023163"/>
    </source>
</evidence>
<evidence type="ECO:0000256" key="5">
    <source>
        <dbReference type="ARBA" id="ARBA00023015"/>
    </source>
</evidence>
<keyword evidence="12" id="KW-1185">Reference proteome</keyword>
<proteinExistence type="predicted"/>
<evidence type="ECO:0000259" key="9">
    <source>
        <dbReference type="PROSITE" id="PS01124"/>
    </source>
</evidence>
<dbReference type="Pfam" id="PF00072">
    <property type="entry name" value="Response_reg"/>
    <property type="match status" value="1"/>
</dbReference>
<dbReference type="InterPro" id="IPR018060">
    <property type="entry name" value="HTH_AraC"/>
</dbReference>
<dbReference type="Gene3D" id="3.40.50.2300">
    <property type="match status" value="1"/>
</dbReference>
<dbReference type="InterPro" id="IPR001789">
    <property type="entry name" value="Sig_transdc_resp-reg_receiver"/>
</dbReference>
<evidence type="ECO:0000256" key="6">
    <source>
        <dbReference type="ARBA" id="ARBA00023125"/>
    </source>
</evidence>
<dbReference type="InterPro" id="IPR051552">
    <property type="entry name" value="HptR"/>
</dbReference>
<feature type="domain" description="HTH araC/xylS-type" evidence="9">
    <location>
        <begin position="339"/>
        <end position="437"/>
    </location>
</feature>
<comment type="caution">
    <text evidence="11">The sequence shown here is derived from an EMBL/GenBank/DDBJ whole genome shotgun (WGS) entry which is preliminary data.</text>
</comment>
<evidence type="ECO:0000256" key="2">
    <source>
        <dbReference type="ARBA" id="ARBA00022490"/>
    </source>
</evidence>
<dbReference type="PROSITE" id="PS01124">
    <property type="entry name" value="HTH_ARAC_FAMILY_2"/>
    <property type="match status" value="1"/>
</dbReference>
<dbReference type="PRINTS" id="PR00032">
    <property type="entry name" value="HTHARAC"/>
</dbReference>
<evidence type="ECO:0000259" key="10">
    <source>
        <dbReference type="PROSITE" id="PS50110"/>
    </source>
</evidence>
<evidence type="ECO:0008006" key="13">
    <source>
        <dbReference type="Google" id="ProtNLM"/>
    </source>
</evidence>
<organism evidence="11 12">
    <name type="scientific">Paenibacillus aceti</name>
    <dbReference type="NCBI Taxonomy" id="1820010"/>
    <lineage>
        <taxon>Bacteria</taxon>
        <taxon>Bacillati</taxon>
        <taxon>Bacillota</taxon>
        <taxon>Bacilli</taxon>
        <taxon>Bacillales</taxon>
        <taxon>Paenibacillaceae</taxon>
        <taxon>Paenibacillus</taxon>
    </lineage>
</organism>
<dbReference type="EMBL" id="BMIW01000013">
    <property type="protein sequence ID" value="GGF99823.1"/>
    <property type="molecule type" value="Genomic_DNA"/>
</dbReference>
<dbReference type="InterPro" id="IPR020449">
    <property type="entry name" value="Tscrpt_reg_AraC-type_HTH"/>
</dbReference>
<reference evidence="12" key="1">
    <citation type="journal article" date="2019" name="Int. J. Syst. Evol. Microbiol.">
        <title>The Global Catalogue of Microorganisms (GCM) 10K type strain sequencing project: providing services to taxonomists for standard genome sequencing and annotation.</title>
        <authorList>
            <consortium name="The Broad Institute Genomics Platform"/>
            <consortium name="The Broad Institute Genome Sequencing Center for Infectious Disease"/>
            <person name="Wu L."/>
            <person name="Ma J."/>
        </authorList>
    </citation>
    <scope>NUCLEOTIDE SEQUENCE [LARGE SCALE GENOMIC DNA]</scope>
    <source>
        <strain evidence="12">CGMCC 1.15420</strain>
    </source>
</reference>
<sequence length="437" mass="50616">MYKILVVDDEPLICKGLAGLLNGSGIDIRAVFTAYSGHEALDYIRMEEIDLLVTDIQMGEMSGIELMQQAKMIKPWVQTIIISAHETFQYAQMALRLGAKDYLIKPLNSENFLDSVRNVLLKMERPIPQIDEFPSADTGHFQMEEFRPEKNELLQRLLNGTDSPEETKLKELRLTGPYFSVIRMKLDLPQGEVGASYSERDIRLLRYGVRNVAEELLHKEEKISTCYSSEQDICILLQWNETEYAELDLNKINHLEMIGRSLHHHVQKFLNIRVVVGISQILKGAEFLPVLDRQADKAIVWGGKHGDYHVFYYGDFNWSNYAQDPTAEELTTQNNQIVDSAKQYIEDNYSQKGLTIHEVAKKNHVSPNYLSYLFKKNTGYNLWEYVIKLRMQESKSLLLHTDLRRYEIAERVGYESPEHFSKIFKKYFGVSPSEMKK</sequence>
<protein>
    <recommendedName>
        <fullName evidence="13">DNA-binding response regulator</fullName>
    </recommendedName>
</protein>
<keyword evidence="2" id="KW-0963">Cytoplasm</keyword>
<evidence type="ECO:0000313" key="11">
    <source>
        <dbReference type="EMBL" id="GGF99823.1"/>
    </source>
</evidence>
<accession>A0ABQ1VWN1</accession>
<dbReference type="PANTHER" id="PTHR42713:SF3">
    <property type="entry name" value="TRANSCRIPTIONAL REGULATORY PROTEIN HPTR"/>
    <property type="match status" value="1"/>
</dbReference>
<dbReference type="InterPro" id="IPR011006">
    <property type="entry name" value="CheY-like_superfamily"/>
</dbReference>
<keyword evidence="4" id="KW-0902">Two-component regulatory system</keyword>
<dbReference type="SUPFAM" id="SSF52172">
    <property type="entry name" value="CheY-like"/>
    <property type="match status" value="1"/>
</dbReference>
<evidence type="ECO:0000256" key="3">
    <source>
        <dbReference type="ARBA" id="ARBA00022553"/>
    </source>
</evidence>
<keyword evidence="3 8" id="KW-0597">Phosphoprotein</keyword>
<evidence type="ECO:0000256" key="4">
    <source>
        <dbReference type="ARBA" id="ARBA00023012"/>
    </source>
</evidence>
<dbReference type="Gene3D" id="1.10.10.60">
    <property type="entry name" value="Homeodomain-like"/>
    <property type="match status" value="2"/>
</dbReference>
<dbReference type="SUPFAM" id="SSF46689">
    <property type="entry name" value="Homeodomain-like"/>
    <property type="match status" value="2"/>
</dbReference>